<reference evidence="2" key="1">
    <citation type="journal article" date="2021" name="IMA Fungus">
        <title>Genomic characterization of three marine fungi, including Emericellopsis atlantica sp. nov. with signatures of a generalist lifestyle and marine biomass degradation.</title>
        <authorList>
            <person name="Hagestad O.C."/>
            <person name="Hou L."/>
            <person name="Andersen J.H."/>
            <person name="Hansen E.H."/>
            <person name="Altermark B."/>
            <person name="Li C."/>
            <person name="Kuhnert E."/>
            <person name="Cox R.J."/>
            <person name="Crous P.W."/>
            <person name="Spatafora J.W."/>
            <person name="Lail K."/>
            <person name="Amirebrahimi M."/>
            <person name="Lipzen A."/>
            <person name="Pangilinan J."/>
            <person name="Andreopoulos W."/>
            <person name="Hayes R.D."/>
            <person name="Ng V."/>
            <person name="Grigoriev I.V."/>
            <person name="Jackson S.A."/>
            <person name="Sutton T.D.S."/>
            <person name="Dobson A.D.W."/>
            <person name="Rama T."/>
        </authorList>
    </citation>
    <scope>NUCLEOTIDE SEQUENCE</scope>
    <source>
        <strain evidence="2">TS7</strain>
    </source>
</reference>
<organism evidence="2 3">
    <name type="scientific">Emericellopsis atlantica</name>
    <dbReference type="NCBI Taxonomy" id="2614577"/>
    <lineage>
        <taxon>Eukaryota</taxon>
        <taxon>Fungi</taxon>
        <taxon>Dikarya</taxon>
        <taxon>Ascomycota</taxon>
        <taxon>Pezizomycotina</taxon>
        <taxon>Sordariomycetes</taxon>
        <taxon>Hypocreomycetidae</taxon>
        <taxon>Hypocreales</taxon>
        <taxon>Bionectriaceae</taxon>
        <taxon>Emericellopsis</taxon>
    </lineage>
</organism>
<dbReference type="Proteomes" id="UP000887229">
    <property type="component" value="Unassembled WGS sequence"/>
</dbReference>
<sequence length="227" mass="24951">MSSRRLLRQTKNDFHTAKESRTTLHASYDLCPIGLACDINSPATDLPCNEQCIYCSERATDGNDYILHLQRCKTGSAKASQEDVIRAVKLRQQLLDKAWDDLGKHSGKVGRRPKKKTKRRLAPTPSPPASQDSYSSPTPAPEPSHCQASADYPDRRCSTVPGNEPGLNDNQRGDPQDCVVAPVRSSHYLADSSFQTPTEPVDAQLPIGGSLEHLLRPNFASYTMGYG</sequence>
<accession>A0A9P7ZDJ2</accession>
<feature type="compositionally biased region" description="Basic residues" evidence="1">
    <location>
        <begin position="105"/>
        <end position="121"/>
    </location>
</feature>
<proteinExistence type="predicted"/>
<dbReference type="RefSeq" id="XP_046113514.1">
    <property type="nucleotide sequence ID" value="XM_046260024.1"/>
</dbReference>
<comment type="caution">
    <text evidence="2">The sequence shown here is derived from an EMBL/GenBank/DDBJ whole genome shotgun (WGS) entry which is preliminary data.</text>
</comment>
<evidence type="ECO:0000313" key="3">
    <source>
        <dbReference type="Proteomes" id="UP000887229"/>
    </source>
</evidence>
<dbReference type="GeneID" id="70290927"/>
<keyword evidence="3" id="KW-1185">Reference proteome</keyword>
<protein>
    <submittedName>
        <fullName evidence="2">Uncharacterized protein</fullName>
    </submittedName>
</protein>
<gene>
    <name evidence="2" type="ORF">F5Z01DRAFT_474477</name>
</gene>
<evidence type="ECO:0000313" key="2">
    <source>
        <dbReference type="EMBL" id="KAG9249590.1"/>
    </source>
</evidence>
<dbReference type="AlphaFoldDB" id="A0A9P7ZDJ2"/>
<feature type="region of interest" description="Disordered" evidence="1">
    <location>
        <begin position="102"/>
        <end position="177"/>
    </location>
</feature>
<evidence type="ECO:0000256" key="1">
    <source>
        <dbReference type="SAM" id="MobiDB-lite"/>
    </source>
</evidence>
<name>A0A9P7ZDJ2_9HYPO</name>
<dbReference type="EMBL" id="MU251300">
    <property type="protein sequence ID" value="KAG9249590.1"/>
    <property type="molecule type" value="Genomic_DNA"/>
</dbReference>